<dbReference type="Pfam" id="PF20153">
    <property type="entry name" value="DUF6535"/>
    <property type="match status" value="1"/>
</dbReference>
<feature type="region of interest" description="Disordered" evidence="1">
    <location>
        <begin position="1"/>
        <end position="59"/>
    </location>
</feature>
<dbReference type="InterPro" id="IPR045338">
    <property type="entry name" value="DUF6535"/>
</dbReference>
<organism evidence="4 5">
    <name type="scientific">Rhizoctonia solani</name>
    <dbReference type="NCBI Taxonomy" id="456999"/>
    <lineage>
        <taxon>Eukaryota</taxon>
        <taxon>Fungi</taxon>
        <taxon>Dikarya</taxon>
        <taxon>Basidiomycota</taxon>
        <taxon>Agaricomycotina</taxon>
        <taxon>Agaricomycetes</taxon>
        <taxon>Cantharellales</taxon>
        <taxon>Ceratobasidiaceae</taxon>
        <taxon>Rhizoctonia</taxon>
    </lineage>
</organism>
<feature type="transmembrane region" description="Helical" evidence="2">
    <location>
        <begin position="193"/>
        <end position="211"/>
    </location>
</feature>
<reference evidence="4" key="1">
    <citation type="submission" date="2020-09" db="EMBL/GenBank/DDBJ databases">
        <title>Comparative genome analyses of four rice-infecting Rhizoctonia solani isolates reveal extensive enrichment of homogalacturonan modification genes.</title>
        <authorList>
            <person name="Lee D.-Y."/>
            <person name="Jeon J."/>
            <person name="Kim K.-T."/>
            <person name="Cheong K."/>
            <person name="Song H."/>
            <person name="Choi G."/>
            <person name="Ko J."/>
            <person name="Opiyo S.O."/>
            <person name="Zuo S."/>
            <person name="Madhav S."/>
            <person name="Lee Y.-H."/>
            <person name="Wang G.-L."/>
        </authorList>
    </citation>
    <scope>NUCLEOTIDE SEQUENCE</scope>
    <source>
        <strain evidence="4">AG1-IA YN-7</strain>
    </source>
</reference>
<keyword evidence="2" id="KW-0812">Transmembrane</keyword>
<feature type="transmembrane region" description="Helical" evidence="2">
    <location>
        <begin position="248"/>
        <end position="272"/>
    </location>
</feature>
<keyword evidence="2" id="KW-1133">Transmembrane helix</keyword>
<comment type="caution">
    <text evidence="4">The sequence shown here is derived from an EMBL/GenBank/DDBJ whole genome shotgun (WGS) entry which is preliminary data.</text>
</comment>
<feature type="transmembrane region" description="Helical" evidence="2">
    <location>
        <begin position="349"/>
        <end position="368"/>
    </location>
</feature>
<evidence type="ECO:0000313" key="5">
    <source>
        <dbReference type="Proteomes" id="UP000650582"/>
    </source>
</evidence>
<gene>
    <name evidence="4" type="ORF">RHS04_09006</name>
</gene>
<sequence length="1043" mass="114969">MSLLIPTNLSGSGPKGKTRFEANNPGVNVASSSDQANINDSVGKNTTPRNIDQSTETKIQSDAFQQAPSKAHQMDDPWSERDEYGAELTKDARVWKVYVKEADKSDTELVDGWNKSLDAALFSAVSTAFLIESSKMLKQDPNDVSAAALVVMSRALVALTSNSSVDLSSLSMPDQSPSSPFVPAHNAVLINTLWYLSLATSVATSFLAMLAKDWCRSFETGRSGHPYDQAQRRQRKWMMIERWKMQELIVVLPSLIHISLLLFAIGLCIYVWDLDVTTAIPVMCVCGAAFTFYLGSSVVASIVEYFPYTTIVSRIVRSESFGNIMKKISKLPMFISLSARWISRSAGSILLSFAGDFLLAVFLSWIWINALRERTLSELYIDCATAFKNILDRVGSYSDWILILNCYINKLEGMGRSWASYVTSTFRSISHLTGNSFGHCSPNQVTSHCLHWLIQDCETPSSTAVALQAIAGAASNIPLDPLKDCDASFKILQRLVSGGSGPTAAYDASLYARALSALTTLSQFNSEKASTSTEDLAVMIWNLKLQYEHNLTVMIGNGEFVATKKNLEALQTGNSASSYAIRLLQGSHLDAKKTMASMMTLLKSNADSSYQQLHPAAVRSLANGAALLEACSDAPLLSGSDVEHLIITYQTYIREHRYSTRHNIVRSTEVALMPLVDALMHRYMMKRTAISNASVSDSASVYLLQALRRSADKGQQDVSCLVQLYWLWCTEITTNPAQCGLDPSSPELTRLKAWCSLYLSKSDPVQTEEITAFLSAINRVYGSAAPSDTDPICLPPAVYVIVVFAVLWPQSNKQRVTAMNLLSKCSFPTLKAELIQYLTRIGCNFSDNLSYHLGNRQGLRASDNPVHQHFCATQLWILLHLVHDPTTETQQKLKDLLESESLLEIKSRGIDQVKKDLESRIIAYYQAERLDTYSARIIECIHQARDTQPDSKLASLIEQKLKDVPPCHRGLKQFSHSLEATLAPVDPALTSPSSVSRSTPSVSVSGVLEGLQEPEQRCDVDHVSISITPYVAGLENNYASSCV</sequence>
<evidence type="ECO:0000256" key="2">
    <source>
        <dbReference type="SAM" id="Phobius"/>
    </source>
</evidence>
<evidence type="ECO:0000259" key="3">
    <source>
        <dbReference type="Pfam" id="PF20153"/>
    </source>
</evidence>
<feature type="compositionally biased region" description="Polar residues" evidence="1">
    <location>
        <begin position="1"/>
        <end position="11"/>
    </location>
</feature>
<name>A0A8H7LG10_9AGAM</name>
<evidence type="ECO:0000313" key="4">
    <source>
        <dbReference type="EMBL" id="KAF8668369.1"/>
    </source>
</evidence>
<proteinExistence type="predicted"/>
<evidence type="ECO:0000256" key="1">
    <source>
        <dbReference type="SAM" id="MobiDB-lite"/>
    </source>
</evidence>
<dbReference type="Proteomes" id="UP000650582">
    <property type="component" value="Unassembled WGS sequence"/>
</dbReference>
<protein>
    <recommendedName>
        <fullName evidence="3">DUF6535 domain-containing protein</fullName>
    </recommendedName>
</protein>
<dbReference type="EMBL" id="JACYCC010000343">
    <property type="protein sequence ID" value="KAF8668369.1"/>
    <property type="molecule type" value="Genomic_DNA"/>
</dbReference>
<accession>A0A8H7LG10</accession>
<keyword evidence="2" id="KW-0472">Membrane</keyword>
<dbReference type="AlphaFoldDB" id="A0A8H7LG10"/>
<feature type="compositionally biased region" description="Polar residues" evidence="1">
    <location>
        <begin position="25"/>
        <end position="59"/>
    </location>
</feature>
<feature type="transmembrane region" description="Helical" evidence="2">
    <location>
        <begin position="278"/>
        <end position="306"/>
    </location>
</feature>
<feature type="domain" description="DUF6535" evidence="3">
    <location>
        <begin position="95"/>
        <end position="272"/>
    </location>
</feature>